<comment type="caution">
    <text evidence="2">The sequence shown here is derived from an EMBL/GenBank/DDBJ whole genome shotgun (WGS) entry which is preliminary data.</text>
</comment>
<proteinExistence type="predicted"/>
<organism evidence="2 3">
    <name type="scientific">Mugilogobius chulae</name>
    <name type="common">yellowstripe goby</name>
    <dbReference type="NCBI Taxonomy" id="88201"/>
    <lineage>
        <taxon>Eukaryota</taxon>
        <taxon>Metazoa</taxon>
        <taxon>Chordata</taxon>
        <taxon>Craniata</taxon>
        <taxon>Vertebrata</taxon>
        <taxon>Euteleostomi</taxon>
        <taxon>Actinopterygii</taxon>
        <taxon>Neopterygii</taxon>
        <taxon>Teleostei</taxon>
        <taxon>Neoteleostei</taxon>
        <taxon>Acanthomorphata</taxon>
        <taxon>Gobiaria</taxon>
        <taxon>Gobiiformes</taxon>
        <taxon>Gobioidei</taxon>
        <taxon>Gobiidae</taxon>
        <taxon>Gobionellinae</taxon>
        <taxon>Mugilogobius</taxon>
    </lineage>
</organism>
<gene>
    <name evidence="2" type="ORF">WMY93_006952</name>
</gene>
<dbReference type="EMBL" id="JBBPFD010000004">
    <property type="protein sequence ID" value="KAK7930557.1"/>
    <property type="molecule type" value="Genomic_DNA"/>
</dbReference>
<protein>
    <submittedName>
        <fullName evidence="2">Uncharacterized protein</fullName>
    </submittedName>
</protein>
<sequence length="99" mass="10598">MSESPSNEEPREEQTEVDEAGGAEEKSDSDAGKESSSSDAGADGPDASSSSFSPSKASSAGYEEKVKTDRTNRFEYLLKQTELFAHFVQPAAQKTPHPL</sequence>
<keyword evidence="3" id="KW-1185">Reference proteome</keyword>
<dbReference type="AlphaFoldDB" id="A0AAW0PUT7"/>
<feature type="region of interest" description="Disordered" evidence="1">
    <location>
        <begin position="1"/>
        <end position="69"/>
    </location>
</feature>
<evidence type="ECO:0000313" key="2">
    <source>
        <dbReference type="EMBL" id="KAK7930557.1"/>
    </source>
</evidence>
<feature type="compositionally biased region" description="Low complexity" evidence="1">
    <location>
        <begin position="34"/>
        <end position="60"/>
    </location>
</feature>
<evidence type="ECO:0000313" key="3">
    <source>
        <dbReference type="Proteomes" id="UP001460270"/>
    </source>
</evidence>
<reference evidence="3" key="1">
    <citation type="submission" date="2024-04" db="EMBL/GenBank/DDBJ databases">
        <title>Salinicola lusitanus LLJ914,a marine bacterium isolated from the Okinawa Trough.</title>
        <authorList>
            <person name="Li J."/>
        </authorList>
    </citation>
    <scope>NUCLEOTIDE SEQUENCE [LARGE SCALE GENOMIC DNA]</scope>
</reference>
<name>A0AAW0PUT7_9GOBI</name>
<evidence type="ECO:0000256" key="1">
    <source>
        <dbReference type="SAM" id="MobiDB-lite"/>
    </source>
</evidence>
<dbReference type="Proteomes" id="UP001460270">
    <property type="component" value="Unassembled WGS sequence"/>
</dbReference>
<accession>A0AAW0PUT7</accession>
<feature type="compositionally biased region" description="Basic and acidic residues" evidence="1">
    <location>
        <begin position="23"/>
        <end position="33"/>
    </location>
</feature>